<dbReference type="RefSeq" id="WP_010504836.1">
    <property type="nucleotide sequence ID" value="NZ_LHZB01000059.1"/>
</dbReference>
<proteinExistence type="predicted"/>
<evidence type="ECO:0000313" key="1">
    <source>
        <dbReference type="EMBL" id="KXV03479.1"/>
    </source>
</evidence>
<dbReference type="PATRIC" id="fig|442.7.peg.3152"/>
<comment type="caution">
    <text evidence="1">The sequence shown here is derived from an EMBL/GenBank/DDBJ whole genome shotgun (WGS) entry which is preliminary data.</text>
</comment>
<name>A0A149R1N7_9PROT</name>
<dbReference type="Proteomes" id="UP000075573">
    <property type="component" value="Unassembled WGS sequence"/>
</dbReference>
<organism evidence="1 2">
    <name type="scientific">Gluconobacter potus</name>
    <dbReference type="NCBI Taxonomy" id="2724927"/>
    <lineage>
        <taxon>Bacteria</taxon>
        <taxon>Pseudomonadati</taxon>
        <taxon>Pseudomonadota</taxon>
        <taxon>Alphaproteobacteria</taxon>
        <taxon>Acetobacterales</taxon>
        <taxon>Acetobacteraceae</taxon>
        <taxon>Gluconobacter</taxon>
    </lineage>
</organism>
<reference evidence="1 2" key="1">
    <citation type="submission" date="2015-06" db="EMBL/GenBank/DDBJ databases">
        <title>Improved classification and identification of acetic acid bacteria using matrix-assisted laser desorption/ionization time-of-flight mass spectrometry; Gluconobacter nephelii and Gluconobacter uchimurae are later heterotypic synonyms of Gluconobacter japonicus and Gluconobacter oxydans, respectively.</title>
        <authorList>
            <person name="Li L."/>
            <person name="Cleenwerck I."/>
            <person name="De Vuyst L."/>
            <person name="Vandamme P."/>
        </authorList>
    </citation>
    <scope>NUCLEOTIDE SEQUENCE [LARGE SCALE GENOMIC DNA]</scope>
    <source>
        <strain evidence="1 2">LMG 1764</strain>
    </source>
</reference>
<accession>A0A149R1N7</accession>
<sequence length="92" mass="10216">MSDVEDFTLPHPLKGQSQFELLVMTRLNQFGEMLAQIHQLVSPPDTPQEGEGLHEVMVRMANALDRQGSVLEQLCEQVARLERGSGEAAEQA</sequence>
<dbReference type="AlphaFoldDB" id="A0A149R1N7"/>
<dbReference type="EMBL" id="LHZB01000059">
    <property type="protein sequence ID" value="KXV03479.1"/>
    <property type="molecule type" value="Genomic_DNA"/>
</dbReference>
<protein>
    <submittedName>
        <fullName evidence="1">Uncharacterized protein</fullName>
    </submittedName>
</protein>
<evidence type="ECO:0000313" key="2">
    <source>
        <dbReference type="Proteomes" id="UP000075573"/>
    </source>
</evidence>
<gene>
    <name evidence="1" type="ORF">AD929_00740</name>
</gene>